<dbReference type="EMBL" id="CP001802">
    <property type="protein sequence ID" value="ACY19767.1"/>
    <property type="molecule type" value="Genomic_DNA"/>
</dbReference>
<keyword evidence="2" id="KW-1185">Reference proteome</keyword>
<name>D0LDE7_GORB4</name>
<protein>
    <recommendedName>
        <fullName evidence="3">DUF1330 domain-containing protein</fullName>
    </recommendedName>
</protein>
<dbReference type="KEGG" id="gbr:Gbro_0433"/>
<sequence length="108" mass="12022">MMVPMSVQLCCLLWARPGRRAELSAYEDKVLPLVADHGGTVVSRVISADPGRDDPGDEDPDEVQVFDFENRAALDAYLADPRRTALHAERDDVVARTRLFGVRIVSDR</sequence>
<evidence type="ECO:0008006" key="3">
    <source>
        <dbReference type="Google" id="ProtNLM"/>
    </source>
</evidence>
<dbReference type="SUPFAM" id="SSF54909">
    <property type="entry name" value="Dimeric alpha+beta barrel"/>
    <property type="match status" value="1"/>
</dbReference>
<proteinExistence type="predicted"/>
<gene>
    <name evidence="1" type="ordered locus">Gbro_0433</name>
</gene>
<evidence type="ECO:0000313" key="1">
    <source>
        <dbReference type="EMBL" id="ACY19767.1"/>
    </source>
</evidence>
<dbReference type="eggNOG" id="ENOG5034BD5">
    <property type="taxonomic scope" value="Bacteria"/>
</dbReference>
<reference evidence="1 2" key="2">
    <citation type="journal article" date="2010" name="Stand. Genomic Sci.">
        <title>Complete genome sequence of Gordonia bronchialis type strain (3410).</title>
        <authorList>
            <person name="Ivanova N."/>
            <person name="Sikorski J."/>
            <person name="Jando M."/>
            <person name="Lapidus A."/>
            <person name="Nolan M."/>
            <person name="Lucas S."/>
            <person name="Del Rio T.G."/>
            <person name="Tice H."/>
            <person name="Copeland A."/>
            <person name="Cheng J.F."/>
            <person name="Chen F."/>
            <person name="Bruce D."/>
            <person name="Goodwin L."/>
            <person name="Pitluck S."/>
            <person name="Mavromatis K."/>
            <person name="Ovchinnikova G."/>
            <person name="Pati A."/>
            <person name="Chen A."/>
            <person name="Palaniappan K."/>
            <person name="Land M."/>
            <person name="Hauser L."/>
            <person name="Chang Y.J."/>
            <person name="Jeffries C.D."/>
            <person name="Chain P."/>
            <person name="Saunders E."/>
            <person name="Han C."/>
            <person name="Detter J.C."/>
            <person name="Brettin T."/>
            <person name="Rohde M."/>
            <person name="Goker M."/>
            <person name="Bristow J."/>
            <person name="Eisen J.A."/>
            <person name="Markowitz V."/>
            <person name="Hugenholtz P."/>
            <person name="Klenk H.P."/>
            <person name="Kyrpides N.C."/>
        </authorList>
    </citation>
    <scope>NUCLEOTIDE SEQUENCE [LARGE SCALE GENOMIC DNA]</scope>
    <source>
        <strain evidence="2">ATCC 25592 / DSM 43247 / BCRC 13721 / JCM 3198 / KCTC 3076 / NBRC 16047 / NCTC 10667</strain>
    </source>
</reference>
<dbReference type="Proteomes" id="UP000001219">
    <property type="component" value="Chromosome"/>
</dbReference>
<accession>D0LDE7</accession>
<evidence type="ECO:0000313" key="2">
    <source>
        <dbReference type="Proteomes" id="UP000001219"/>
    </source>
</evidence>
<dbReference type="Gene3D" id="3.30.70.100">
    <property type="match status" value="1"/>
</dbReference>
<dbReference type="AlphaFoldDB" id="D0LDE7"/>
<reference evidence="2" key="1">
    <citation type="submission" date="2009-10" db="EMBL/GenBank/DDBJ databases">
        <title>The complete chromosome of Gordonia bronchialis DSM 43247.</title>
        <authorList>
            <consortium name="US DOE Joint Genome Institute (JGI-PGF)"/>
            <person name="Lucas S."/>
            <person name="Copeland A."/>
            <person name="Lapidus A."/>
            <person name="Glavina del Rio T."/>
            <person name="Dalin E."/>
            <person name="Tice H."/>
            <person name="Bruce D."/>
            <person name="Goodwin L."/>
            <person name="Pitluck S."/>
            <person name="Kyrpides N."/>
            <person name="Mavromatis K."/>
            <person name="Ivanova N."/>
            <person name="Ovchinnikova G."/>
            <person name="Saunders E."/>
            <person name="Brettin T."/>
            <person name="Detter J.C."/>
            <person name="Han C."/>
            <person name="Larimer F."/>
            <person name="Land M."/>
            <person name="Hauser L."/>
            <person name="Markowitz V."/>
            <person name="Cheng J.-F."/>
            <person name="Hugenholtz P."/>
            <person name="Woyke T."/>
            <person name="Wu D."/>
            <person name="Jando M."/>
            <person name="Schneider S."/>
            <person name="Goeker M."/>
            <person name="Klenk H.-P."/>
            <person name="Eisen J.A."/>
        </authorList>
    </citation>
    <scope>NUCLEOTIDE SEQUENCE [LARGE SCALE GENOMIC DNA]</scope>
    <source>
        <strain evidence="2">ATCC 25592 / DSM 43247 / BCRC 13721 / JCM 3198 / KCTC 3076 / NBRC 16047 / NCTC 10667</strain>
    </source>
</reference>
<dbReference type="HOGENOM" id="CLU_2369813_0_0_11"/>
<organism evidence="1 2">
    <name type="scientific">Gordonia bronchialis (strain ATCC 25592 / DSM 43247 / BCRC 13721 / JCM 3198 / KCTC 3076 / NBRC 16047 / NCTC 10667)</name>
    <name type="common">Rhodococcus bronchialis</name>
    <dbReference type="NCBI Taxonomy" id="526226"/>
    <lineage>
        <taxon>Bacteria</taxon>
        <taxon>Bacillati</taxon>
        <taxon>Actinomycetota</taxon>
        <taxon>Actinomycetes</taxon>
        <taxon>Mycobacteriales</taxon>
        <taxon>Gordoniaceae</taxon>
        <taxon>Gordonia</taxon>
    </lineage>
</organism>
<dbReference type="STRING" id="526226.Gbro_0433"/>
<dbReference type="InterPro" id="IPR011008">
    <property type="entry name" value="Dimeric_a/b-barrel"/>
</dbReference>